<protein>
    <submittedName>
        <fullName evidence="2">Mg2+ and Co2+ transporter CorA</fullName>
    </submittedName>
</protein>
<evidence type="ECO:0000313" key="2">
    <source>
        <dbReference type="EMBL" id="MET3682023.1"/>
    </source>
</evidence>
<gene>
    <name evidence="2" type="ORF">ABID56_000102</name>
</gene>
<keyword evidence="3" id="KW-1185">Reference proteome</keyword>
<evidence type="ECO:0000256" key="1">
    <source>
        <dbReference type="SAM" id="Coils"/>
    </source>
</evidence>
<dbReference type="RefSeq" id="WP_354218388.1">
    <property type="nucleotide sequence ID" value="NZ_JBEPMX010000001.1"/>
</dbReference>
<comment type="caution">
    <text evidence="2">The sequence shown here is derived from an EMBL/GenBank/DDBJ whole genome shotgun (WGS) entry which is preliminary data.</text>
</comment>
<dbReference type="InterPro" id="IPR025953">
    <property type="entry name" value="YlbD_coat"/>
</dbReference>
<dbReference type="EMBL" id="JBEPMX010000001">
    <property type="protein sequence ID" value="MET3682023.1"/>
    <property type="molecule type" value="Genomic_DNA"/>
</dbReference>
<reference evidence="2 3" key="1">
    <citation type="submission" date="2024-06" db="EMBL/GenBank/DDBJ databases">
        <title>Genomic Encyclopedia of Type Strains, Phase IV (KMG-IV): sequencing the most valuable type-strain genomes for metagenomic binning, comparative biology and taxonomic classification.</title>
        <authorList>
            <person name="Goeker M."/>
        </authorList>
    </citation>
    <scope>NUCLEOTIDE SEQUENCE [LARGE SCALE GENOMIC DNA]</scope>
    <source>
        <strain evidence="2 3">DSM 23520</strain>
    </source>
</reference>
<sequence length="118" mass="14251">MSSHPLTPKVERFKQFVERHPDLIDLVREGTYTWQKLYSLWKEHGETSDVWNKLTDKQKSSTNYSDHIQSLLQKLADLDVERVEHQVNQMMKTLGQVEQLTKEFQRLKQQKRPKRFPW</sequence>
<accession>A0ABV2KR12</accession>
<dbReference type="Proteomes" id="UP001549167">
    <property type="component" value="Unassembled WGS sequence"/>
</dbReference>
<evidence type="ECO:0000313" key="3">
    <source>
        <dbReference type="Proteomes" id="UP001549167"/>
    </source>
</evidence>
<name>A0ABV2KR12_9BACI</name>
<proteinExistence type="predicted"/>
<feature type="coiled-coil region" evidence="1">
    <location>
        <begin position="80"/>
        <end position="110"/>
    </location>
</feature>
<keyword evidence="1" id="KW-0175">Coiled coil</keyword>
<dbReference type="Pfam" id="PF14071">
    <property type="entry name" value="YlbD_coat"/>
    <property type="match status" value="1"/>
</dbReference>
<organism evidence="2 3">
    <name type="scientific">Alkalibacillus flavidus</name>
    <dbReference type="NCBI Taxonomy" id="546021"/>
    <lineage>
        <taxon>Bacteria</taxon>
        <taxon>Bacillati</taxon>
        <taxon>Bacillota</taxon>
        <taxon>Bacilli</taxon>
        <taxon>Bacillales</taxon>
        <taxon>Bacillaceae</taxon>
        <taxon>Alkalibacillus</taxon>
    </lineage>
</organism>